<reference evidence="1 2" key="1">
    <citation type="submission" date="2021-06" db="EMBL/GenBank/DDBJ databases">
        <authorList>
            <person name="Palmer J.M."/>
        </authorList>
    </citation>
    <scope>NUCLEOTIDE SEQUENCE [LARGE SCALE GENOMIC DNA]</scope>
    <source>
        <strain evidence="2">if_2019</strain>
        <tissue evidence="1">Muscle</tissue>
    </source>
</reference>
<comment type="caution">
    <text evidence="1">The sequence shown here is derived from an EMBL/GenBank/DDBJ whole genome shotgun (WGS) entry which is preliminary data.</text>
</comment>
<keyword evidence="2" id="KW-1185">Reference proteome</keyword>
<organism evidence="1 2">
    <name type="scientific">Ilyodon furcidens</name>
    <name type="common">goldbreast splitfin</name>
    <dbReference type="NCBI Taxonomy" id="33524"/>
    <lineage>
        <taxon>Eukaryota</taxon>
        <taxon>Metazoa</taxon>
        <taxon>Chordata</taxon>
        <taxon>Craniata</taxon>
        <taxon>Vertebrata</taxon>
        <taxon>Euteleostomi</taxon>
        <taxon>Actinopterygii</taxon>
        <taxon>Neopterygii</taxon>
        <taxon>Teleostei</taxon>
        <taxon>Neoteleostei</taxon>
        <taxon>Acanthomorphata</taxon>
        <taxon>Ovalentaria</taxon>
        <taxon>Atherinomorphae</taxon>
        <taxon>Cyprinodontiformes</taxon>
        <taxon>Goodeidae</taxon>
        <taxon>Ilyodon</taxon>
    </lineage>
</organism>
<dbReference type="Proteomes" id="UP001482620">
    <property type="component" value="Unassembled WGS sequence"/>
</dbReference>
<accession>A0ABV0T8D3</accession>
<gene>
    <name evidence="1" type="ORF">ILYODFUR_016056</name>
</gene>
<protein>
    <submittedName>
        <fullName evidence="1">Uncharacterized protein</fullName>
    </submittedName>
</protein>
<evidence type="ECO:0000313" key="1">
    <source>
        <dbReference type="EMBL" id="MEQ2229158.1"/>
    </source>
</evidence>
<dbReference type="EMBL" id="JAHRIQ010024614">
    <property type="protein sequence ID" value="MEQ2229158.1"/>
    <property type="molecule type" value="Genomic_DNA"/>
</dbReference>
<sequence length="113" mass="12448">MNHDSSDSVVKSNVEEIFTQDVYVHSCIYLPLVAQYRRSASSRNSPGGSLPQVCFLRQSYQRSAGNSFGFYLGLCSDMHCQLWDLAKTVCTAPNPVQVDPYEGCSVEAGCTRA</sequence>
<proteinExistence type="predicted"/>
<evidence type="ECO:0000313" key="2">
    <source>
        <dbReference type="Proteomes" id="UP001482620"/>
    </source>
</evidence>
<name>A0ABV0T8D3_9TELE</name>